<evidence type="ECO:0000256" key="7">
    <source>
        <dbReference type="ARBA" id="ARBA00022801"/>
    </source>
</evidence>
<evidence type="ECO:0000256" key="15">
    <source>
        <dbReference type="PIRSR" id="PIRSR601577-1"/>
    </source>
</evidence>
<feature type="binding site" evidence="16">
    <location>
        <position position="233"/>
    </location>
    <ligand>
        <name>Zn(2+)</name>
        <dbReference type="ChEBI" id="CHEBI:29105"/>
        <note>catalytic</note>
    </ligand>
</feature>
<dbReference type="RefSeq" id="XP_029223798.1">
    <property type="nucleotide sequence ID" value="XM_029376088.1"/>
</dbReference>
<evidence type="ECO:0000256" key="17">
    <source>
        <dbReference type="RuleBase" id="RU366077"/>
    </source>
</evidence>
<dbReference type="PANTHER" id="PTHR10942:SF0">
    <property type="entry name" value="LEISHMANOLYSIN-LIKE PEPTIDASE"/>
    <property type="match status" value="1"/>
</dbReference>
<evidence type="ECO:0000256" key="10">
    <source>
        <dbReference type="ARBA" id="ARBA00023049"/>
    </source>
</evidence>
<evidence type="ECO:0000256" key="6">
    <source>
        <dbReference type="ARBA" id="ARBA00022729"/>
    </source>
</evidence>
<reference evidence="18 19" key="1">
    <citation type="journal article" date="2018" name="BMC Genomics">
        <title>Genomic comparison of Trypanosoma conorhini and Trypanosoma rangeli to Trypanosoma cruzi strains of high and low virulence.</title>
        <authorList>
            <person name="Bradwell K.R."/>
            <person name="Koparde V.N."/>
            <person name="Matveyev A.V."/>
            <person name="Serrano M.G."/>
            <person name="Alves J.M."/>
            <person name="Parikh H."/>
            <person name="Huang B."/>
            <person name="Lee V."/>
            <person name="Espinosa-Alvarez O."/>
            <person name="Ortiz P.A."/>
            <person name="Costa-Martins A.G."/>
            <person name="Teixeira M.M."/>
            <person name="Buck G.A."/>
        </authorList>
    </citation>
    <scope>NUCLEOTIDE SEQUENCE [LARGE SCALE GENOMIC DNA]</scope>
    <source>
        <strain evidence="18 19">025E</strain>
    </source>
</reference>
<dbReference type="GO" id="GO:0007155">
    <property type="term" value="P:cell adhesion"/>
    <property type="evidence" value="ECO:0007669"/>
    <property type="project" value="UniProtKB-KW"/>
</dbReference>
<gene>
    <name evidence="18" type="ORF">Tco025E_09267</name>
</gene>
<feature type="binding site" evidence="16">
    <location>
        <position position="237"/>
    </location>
    <ligand>
        <name>Zn(2+)</name>
        <dbReference type="ChEBI" id="CHEBI:29105"/>
        <note>catalytic</note>
    </ligand>
</feature>
<dbReference type="GO" id="GO:0006508">
    <property type="term" value="P:proteolysis"/>
    <property type="evidence" value="ECO:0007669"/>
    <property type="project" value="UniProtKB-KW"/>
</dbReference>
<keyword evidence="6 17" id="KW-0732">Signal</keyword>
<dbReference type="GO" id="GO:0005737">
    <property type="term" value="C:cytoplasm"/>
    <property type="evidence" value="ECO:0007669"/>
    <property type="project" value="TreeGrafter"/>
</dbReference>
<dbReference type="PRINTS" id="PR00782">
    <property type="entry name" value="LSHMANOLYSIN"/>
</dbReference>
<keyword evidence="11" id="KW-0472">Membrane</keyword>
<feature type="active site" evidence="15">
    <location>
        <position position="234"/>
    </location>
</feature>
<dbReference type="AlphaFoldDB" id="A0A3R7M8U2"/>
<keyword evidence="4 17" id="KW-0645">Protease</keyword>
<feature type="non-terminal residue" evidence="18">
    <location>
        <position position="256"/>
    </location>
</feature>
<evidence type="ECO:0000256" key="8">
    <source>
        <dbReference type="ARBA" id="ARBA00022833"/>
    </source>
</evidence>
<organism evidence="18 19">
    <name type="scientific">Trypanosoma conorhini</name>
    <dbReference type="NCBI Taxonomy" id="83891"/>
    <lineage>
        <taxon>Eukaryota</taxon>
        <taxon>Discoba</taxon>
        <taxon>Euglenozoa</taxon>
        <taxon>Kinetoplastea</taxon>
        <taxon>Metakinetoplastina</taxon>
        <taxon>Trypanosomatida</taxon>
        <taxon>Trypanosomatidae</taxon>
        <taxon>Trypanosoma</taxon>
    </lineage>
</organism>
<dbReference type="GeneID" id="40322878"/>
<dbReference type="GO" id="GO:0016020">
    <property type="term" value="C:membrane"/>
    <property type="evidence" value="ECO:0007669"/>
    <property type="project" value="UniProtKB-SubCell"/>
</dbReference>
<evidence type="ECO:0000256" key="3">
    <source>
        <dbReference type="ARBA" id="ARBA00005860"/>
    </source>
</evidence>
<keyword evidence="12" id="KW-0865">Zymogen</keyword>
<keyword evidence="9" id="KW-0130">Cell adhesion</keyword>
<dbReference type="Proteomes" id="UP000284403">
    <property type="component" value="Unassembled WGS sequence"/>
</dbReference>
<keyword evidence="8 16" id="KW-0862">Zinc</keyword>
<evidence type="ECO:0000313" key="18">
    <source>
        <dbReference type="EMBL" id="RNE98254.1"/>
    </source>
</evidence>
<protein>
    <recommendedName>
        <fullName evidence="17">Leishmanolysin-like peptidase</fullName>
        <ecNumber evidence="17">3.4.24.-</ecNumber>
    </recommendedName>
</protein>
<evidence type="ECO:0000256" key="11">
    <source>
        <dbReference type="ARBA" id="ARBA00023136"/>
    </source>
</evidence>
<name>A0A3R7M8U2_9TRYP</name>
<dbReference type="InterPro" id="IPR001577">
    <property type="entry name" value="Peptidase_M8"/>
</dbReference>
<dbReference type="Gene3D" id="3.10.170.20">
    <property type="match status" value="1"/>
</dbReference>
<evidence type="ECO:0000256" key="2">
    <source>
        <dbReference type="ARBA" id="ARBA00004370"/>
    </source>
</evidence>
<comment type="caution">
    <text evidence="18">The sequence shown here is derived from an EMBL/GenBank/DDBJ whole genome shotgun (WGS) entry which is preliminary data.</text>
</comment>
<feature type="chain" id="PRO_5023977899" description="Leishmanolysin-like peptidase" evidence="17">
    <location>
        <begin position="33"/>
        <end position="256"/>
    </location>
</feature>
<keyword evidence="19" id="KW-1185">Reference proteome</keyword>
<evidence type="ECO:0000256" key="16">
    <source>
        <dbReference type="PIRSR" id="PIRSR601577-2"/>
    </source>
</evidence>
<dbReference type="GO" id="GO:0046872">
    <property type="term" value="F:metal ion binding"/>
    <property type="evidence" value="ECO:0007669"/>
    <property type="project" value="UniProtKB-KW"/>
</dbReference>
<comment type="cofactor">
    <cofactor evidence="16 17">
        <name>Zn(2+)</name>
        <dbReference type="ChEBI" id="CHEBI:29105"/>
    </cofactor>
    <text evidence="16 17">Binds 1 zinc ion per subunit.</text>
</comment>
<accession>A0A3R7M8U2</accession>
<proteinExistence type="inferred from homology"/>
<evidence type="ECO:0000256" key="12">
    <source>
        <dbReference type="ARBA" id="ARBA00023145"/>
    </source>
</evidence>
<evidence type="ECO:0000256" key="14">
    <source>
        <dbReference type="ARBA" id="ARBA00023180"/>
    </source>
</evidence>
<dbReference type="GO" id="GO:0004222">
    <property type="term" value="F:metalloendopeptidase activity"/>
    <property type="evidence" value="ECO:0007669"/>
    <property type="project" value="UniProtKB-UniRule"/>
</dbReference>
<evidence type="ECO:0000256" key="9">
    <source>
        <dbReference type="ARBA" id="ARBA00022889"/>
    </source>
</evidence>
<comment type="similarity">
    <text evidence="3 17">Belongs to the peptidase M8 family.</text>
</comment>
<comment type="catalytic activity">
    <reaction evidence="1">
        <text>Preference for hydrophobic residues at P1 and P1' and basic residues at P2' and P3'. A model nonapeptide is cleaved at -Ala-Tyr-|-Leu-Lys-Lys-.</text>
        <dbReference type="EC" id="3.4.24.36"/>
    </reaction>
</comment>
<keyword evidence="13" id="KW-1015">Disulfide bond</keyword>
<dbReference type="EC" id="3.4.24.-" evidence="17"/>
<dbReference type="OrthoDB" id="249990at2759"/>
<keyword evidence="14" id="KW-0325">Glycoprotein</keyword>
<dbReference type="SUPFAM" id="SSF55486">
    <property type="entry name" value="Metalloproteases ('zincins'), catalytic domain"/>
    <property type="match status" value="1"/>
</dbReference>
<keyword evidence="5 16" id="KW-0479">Metal-binding</keyword>
<evidence type="ECO:0000256" key="5">
    <source>
        <dbReference type="ARBA" id="ARBA00022723"/>
    </source>
</evidence>
<evidence type="ECO:0000256" key="13">
    <source>
        <dbReference type="ARBA" id="ARBA00023157"/>
    </source>
</evidence>
<comment type="subcellular location">
    <subcellularLocation>
        <location evidence="2">Membrane</location>
    </subcellularLocation>
</comment>
<sequence>MLQFSRAPSQCARLLVVMAVVAAVCCGGGCRAASLAYPCTSDAVVRGNGRLKSAAVVVKSVPAPGEAQSGEYVVLTGRWAPIRIAVSTEDLKDTNRKYCRFSSGSKPNLLGDNSADCRNDALSSQQRNALVGGVVPAAVKLHAERLLVRPLEGPLKVPAFAADSVCGQFTVPTAHRTKGVDSADMVLYFAAAPGGVWALPCATLEDGRPIVGAVNLAPANLFHGRLATRIAAHEIAHALGFSYQQMAAHRMVRNVT</sequence>
<dbReference type="EMBL" id="MKKU01001051">
    <property type="protein sequence ID" value="RNE98254.1"/>
    <property type="molecule type" value="Genomic_DNA"/>
</dbReference>
<keyword evidence="10 16" id="KW-0482">Metalloprotease</keyword>
<dbReference type="Pfam" id="PF01457">
    <property type="entry name" value="Peptidase_M8"/>
    <property type="match status" value="1"/>
</dbReference>
<keyword evidence="7 17" id="KW-0378">Hydrolase</keyword>
<evidence type="ECO:0000256" key="1">
    <source>
        <dbReference type="ARBA" id="ARBA00001249"/>
    </source>
</evidence>
<evidence type="ECO:0000256" key="4">
    <source>
        <dbReference type="ARBA" id="ARBA00022670"/>
    </source>
</evidence>
<evidence type="ECO:0000313" key="19">
    <source>
        <dbReference type="Proteomes" id="UP000284403"/>
    </source>
</evidence>
<feature type="signal peptide" evidence="17">
    <location>
        <begin position="1"/>
        <end position="32"/>
    </location>
</feature>
<dbReference type="PANTHER" id="PTHR10942">
    <property type="entry name" value="LEISHMANOLYSIN-LIKE PEPTIDASE"/>
    <property type="match status" value="1"/>
</dbReference>